<organism evidence="1 2">
    <name type="scientific">Candidatus Nitrosocaldus cavascurensis</name>
    <dbReference type="NCBI Taxonomy" id="2058097"/>
    <lineage>
        <taxon>Archaea</taxon>
        <taxon>Nitrososphaerota</taxon>
        <taxon>Nitrososphaeria</taxon>
        <taxon>Candidatus Nitrosocaldales</taxon>
        <taxon>Candidatus Nitrosocaldaceae</taxon>
        <taxon>Candidatus Nitrosocaldus</taxon>
    </lineage>
</organism>
<gene>
    <name evidence="1" type="ORF">NCAV_1123</name>
</gene>
<dbReference type="KEGG" id="ncv:NCAV_1123"/>
<evidence type="ECO:0000313" key="1">
    <source>
        <dbReference type="EMBL" id="SPC34300.1"/>
    </source>
</evidence>
<sequence length="48" mass="5773">MFINYFISGTVKQHLLNYYFSSTRIEEIYRSLDYSERVAISNTMNLDQ</sequence>
<dbReference type="EMBL" id="LT981265">
    <property type="protein sequence ID" value="SPC34300.1"/>
    <property type="molecule type" value="Genomic_DNA"/>
</dbReference>
<keyword evidence="2" id="KW-1185">Reference proteome</keyword>
<dbReference type="AlphaFoldDB" id="A0A2K5ARL9"/>
<name>A0A2K5ARL9_9ARCH</name>
<protein>
    <submittedName>
        <fullName evidence="1">Uncharacterized protein</fullName>
    </submittedName>
</protein>
<dbReference type="Proteomes" id="UP000236248">
    <property type="component" value="Chromosome NCAV"/>
</dbReference>
<proteinExistence type="predicted"/>
<reference evidence="2" key="1">
    <citation type="submission" date="2018-01" db="EMBL/GenBank/DDBJ databases">
        <authorList>
            <person name="Kerou L M."/>
        </authorList>
    </citation>
    <scope>NUCLEOTIDE SEQUENCE [LARGE SCALE GENOMIC DNA]</scope>
    <source>
        <strain evidence="2">SCU2</strain>
    </source>
</reference>
<accession>A0A2K5ARL9</accession>
<evidence type="ECO:0000313" key="2">
    <source>
        <dbReference type="Proteomes" id="UP000236248"/>
    </source>
</evidence>